<dbReference type="Proteomes" id="UP000008144">
    <property type="component" value="Chromosome 10"/>
</dbReference>
<dbReference type="STRING" id="7719.ENSCINP00000026682"/>
<feature type="coiled-coil region" evidence="1">
    <location>
        <begin position="43"/>
        <end position="110"/>
    </location>
</feature>
<evidence type="ECO:0000313" key="4">
    <source>
        <dbReference type="Proteomes" id="UP000008144"/>
    </source>
</evidence>
<keyword evidence="4" id="KW-1185">Reference proteome</keyword>
<accession>F7BG43</accession>
<reference evidence="4" key="1">
    <citation type="journal article" date="2002" name="Science">
        <title>The draft genome of Ciona intestinalis: insights into chordate and vertebrate origins.</title>
        <authorList>
            <person name="Dehal P."/>
            <person name="Satou Y."/>
            <person name="Campbell R.K."/>
            <person name="Chapman J."/>
            <person name="Degnan B."/>
            <person name="De Tomaso A."/>
            <person name="Davidson B."/>
            <person name="Di Gregorio A."/>
            <person name="Gelpke M."/>
            <person name="Goodstein D.M."/>
            <person name="Harafuji N."/>
            <person name="Hastings K.E."/>
            <person name="Ho I."/>
            <person name="Hotta K."/>
            <person name="Huang W."/>
            <person name="Kawashima T."/>
            <person name="Lemaire P."/>
            <person name="Martinez D."/>
            <person name="Meinertzhagen I.A."/>
            <person name="Necula S."/>
            <person name="Nonaka M."/>
            <person name="Putnam N."/>
            <person name="Rash S."/>
            <person name="Saiga H."/>
            <person name="Satake M."/>
            <person name="Terry A."/>
            <person name="Yamada L."/>
            <person name="Wang H.G."/>
            <person name="Awazu S."/>
            <person name="Azumi K."/>
            <person name="Boore J."/>
            <person name="Branno M."/>
            <person name="Chin-Bow S."/>
            <person name="DeSantis R."/>
            <person name="Doyle S."/>
            <person name="Francino P."/>
            <person name="Keys D.N."/>
            <person name="Haga S."/>
            <person name="Hayashi H."/>
            <person name="Hino K."/>
            <person name="Imai K.S."/>
            <person name="Inaba K."/>
            <person name="Kano S."/>
            <person name="Kobayashi K."/>
            <person name="Kobayashi M."/>
            <person name="Lee B.I."/>
            <person name="Makabe K.W."/>
            <person name="Manohar C."/>
            <person name="Matassi G."/>
            <person name="Medina M."/>
            <person name="Mochizuki Y."/>
            <person name="Mount S."/>
            <person name="Morishita T."/>
            <person name="Miura S."/>
            <person name="Nakayama A."/>
            <person name="Nishizaka S."/>
            <person name="Nomoto H."/>
            <person name="Ohta F."/>
            <person name="Oishi K."/>
            <person name="Rigoutsos I."/>
            <person name="Sano M."/>
            <person name="Sasaki A."/>
            <person name="Sasakura Y."/>
            <person name="Shoguchi E."/>
            <person name="Shin-i T."/>
            <person name="Spagnuolo A."/>
            <person name="Stainier D."/>
            <person name="Suzuki M.M."/>
            <person name="Tassy O."/>
            <person name="Takatori N."/>
            <person name="Tokuoka M."/>
            <person name="Yagi K."/>
            <person name="Yoshizaki F."/>
            <person name="Wada S."/>
            <person name="Zhang C."/>
            <person name="Hyatt P.D."/>
            <person name="Larimer F."/>
            <person name="Detter C."/>
            <person name="Doggett N."/>
            <person name="Glavina T."/>
            <person name="Hawkins T."/>
            <person name="Richardson P."/>
            <person name="Lucas S."/>
            <person name="Kohara Y."/>
            <person name="Levine M."/>
            <person name="Satoh N."/>
            <person name="Rokhsar D.S."/>
        </authorList>
    </citation>
    <scope>NUCLEOTIDE SEQUENCE [LARGE SCALE GENOMIC DNA]</scope>
</reference>
<protein>
    <submittedName>
        <fullName evidence="3">Uncharacterized protein</fullName>
    </submittedName>
</protein>
<dbReference type="HOGENOM" id="CLU_1149409_0_0_1"/>
<keyword evidence="1" id="KW-0175">Coiled coil</keyword>
<sequence>MKDEVRMLQQKHAEKLEAMQMEIDSHRTSRSDLKELRSQLLARSSSVEDMEKMREEMKKAKEELKIEHEQEMEKLRLEHEEEINLQQEKLEQVLSDLQESRDKLEEVTASSDVLQSSPLRSISAMSDYDSSQVAALNKDYRSLMTLTNVANVSGLSELEASNLPEDQMEEEQEKQEVEDQGSEDKLMEEEDDHVKLVEQLEEMKVSLNELHDEMEVMKASHTEALEALNNNHEKECEKLKQE</sequence>
<reference evidence="3" key="3">
    <citation type="submission" date="2025-08" db="UniProtKB">
        <authorList>
            <consortium name="Ensembl"/>
        </authorList>
    </citation>
    <scope>IDENTIFICATION</scope>
</reference>
<reference evidence="3" key="2">
    <citation type="journal article" date="2008" name="Genome Biol.">
        <title>Improved genome assembly and evidence-based global gene model set for the chordate Ciona intestinalis: new insight into intron and operon populations.</title>
        <authorList>
            <person name="Satou Y."/>
            <person name="Mineta K."/>
            <person name="Ogasawara M."/>
            <person name="Sasakura Y."/>
            <person name="Shoguchi E."/>
            <person name="Ueno K."/>
            <person name="Yamada L."/>
            <person name="Matsumoto J."/>
            <person name="Wasserscheid J."/>
            <person name="Dewar K."/>
            <person name="Wiley G.B."/>
            <person name="Macmil S.L."/>
            <person name="Roe B.A."/>
            <person name="Zeller R.W."/>
            <person name="Hastings K.E."/>
            <person name="Lemaire P."/>
            <person name="Lindquist E."/>
            <person name="Endo T."/>
            <person name="Hotta K."/>
            <person name="Inaba K."/>
        </authorList>
    </citation>
    <scope>NUCLEOTIDE SEQUENCE [LARGE SCALE GENOMIC DNA]</scope>
    <source>
        <strain evidence="3">wild type</strain>
    </source>
</reference>
<feature type="compositionally biased region" description="Basic and acidic residues" evidence="2">
    <location>
        <begin position="174"/>
        <end position="185"/>
    </location>
</feature>
<evidence type="ECO:0000256" key="2">
    <source>
        <dbReference type="SAM" id="MobiDB-lite"/>
    </source>
</evidence>
<reference evidence="3" key="4">
    <citation type="submission" date="2025-09" db="UniProtKB">
        <authorList>
            <consortium name="Ensembl"/>
        </authorList>
    </citation>
    <scope>IDENTIFICATION</scope>
</reference>
<dbReference type="EMBL" id="EAAA01000468">
    <property type="status" value="NOT_ANNOTATED_CDS"/>
    <property type="molecule type" value="Genomic_DNA"/>
</dbReference>
<organism evidence="3 4">
    <name type="scientific">Ciona intestinalis</name>
    <name type="common">Transparent sea squirt</name>
    <name type="synonym">Ascidia intestinalis</name>
    <dbReference type="NCBI Taxonomy" id="7719"/>
    <lineage>
        <taxon>Eukaryota</taxon>
        <taxon>Metazoa</taxon>
        <taxon>Chordata</taxon>
        <taxon>Tunicata</taxon>
        <taxon>Ascidiacea</taxon>
        <taxon>Phlebobranchia</taxon>
        <taxon>Cionidae</taxon>
        <taxon>Ciona</taxon>
    </lineage>
</organism>
<proteinExistence type="predicted"/>
<name>F7BG43_CIOIN</name>
<dbReference type="InParanoid" id="F7BG43"/>
<evidence type="ECO:0000313" key="3">
    <source>
        <dbReference type="Ensembl" id="ENSCINP00000026682.2"/>
    </source>
</evidence>
<dbReference type="AlphaFoldDB" id="F7BG43"/>
<dbReference type="Ensembl" id="ENSCINT00000026928.2">
    <property type="protein sequence ID" value="ENSCINP00000026682.2"/>
    <property type="gene ID" value="ENSCING00000014854.2"/>
</dbReference>
<feature type="region of interest" description="Disordered" evidence="2">
    <location>
        <begin position="157"/>
        <end position="190"/>
    </location>
</feature>
<evidence type="ECO:0000256" key="1">
    <source>
        <dbReference type="SAM" id="Coils"/>
    </source>
</evidence>